<sequence length="240" mass="26219">MRNKGTAGYVMSSDTQTAARSAPNPGSGGGARASLRDVAYEAIKRRIITCELRPGEVMSAAELSDHLDIGRTPVNQAIDRLMTDGLVEVMPRKGIVVKPISLDEVFDIIEVRLINEAYCVRRAAEHAGSGLIAALQENVAKMEEAVRDRDTEGMMELDRAFHAHLSQAAGNQTLSEILGNLHDRSARLWFISLKAREHHVSVCRQHAAVADAIARHDPDAAEAAIVDHIEAFRANITRQI</sequence>
<dbReference type="Gene3D" id="1.10.10.10">
    <property type="entry name" value="Winged helix-like DNA-binding domain superfamily/Winged helix DNA-binding domain"/>
    <property type="match status" value="1"/>
</dbReference>
<keyword evidence="2" id="KW-0238">DNA-binding</keyword>
<reference evidence="6" key="2">
    <citation type="submission" date="2020-09" db="EMBL/GenBank/DDBJ databases">
        <authorList>
            <person name="Sun Q."/>
            <person name="Sedlacek I."/>
        </authorList>
    </citation>
    <scope>NUCLEOTIDE SEQUENCE</scope>
    <source>
        <strain evidence="6">CCM 7684</strain>
    </source>
</reference>
<dbReference type="Gene3D" id="1.20.120.530">
    <property type="entry name" value="GntR ligand-binding domain-like"/>
    <property type="match status" value="1"/>
</dbReference>
<feature type="domain" description="HTH gntR-type" evidence="5">
    <location>
        <begin position="33"/>
        <end position="100"/>
    </location>
</feature>
<evidence type="ECO:0000313" key="7">
    <source>
        <dbReference type="Proteomes" id="UP000602745"/>
    </source>
</evidence>
<dbReference type="PANTHER" id="PTHR43537">
    <property type="entry name" value="TRANSCRIPTIONAL REGULATOR, GNTR FAMILY"/>
    <property type="match status" value="1"/>
</dbReference>
<dbReference type="RefSeq" id="WP_229729101.1">
    <property type="nucleotide sequence ID" value="NZ_BMCP01000001.1"/>
</dbReference>
<evidence type="ECO:0000256" key="1">
    <source>
        <dbReference type="ARBA" id="ARBA00023015"/>
    </source>
</evidence>
<reference evidence="6" key="1">
    <citation type="journal article" date="2014" name="Int. J. Syst. Evol. Microbiol.">
        <title>Complete genome sequence of Corynebacterium casei LMG S-19264T (=DSM 44701T), isolated from a smear-ripened cheese.</title>
        <authorList>
            <consortium name="US DOE Joint Genome Institute (JGI-PGF)"/>
            <person name="Walter F."/>
            <person name="Albersmeier A."/>
            <person name="Kalinowski J."/>
            <person name="Ruckert C."/>
        </authorList>
    </citation>
    <scope>NUCLEOTIDE SEQUENCE</scope>
    <source>
        <strain evidence="6">CCM 7684</strain>
    </source>
</reference>
<dbReference type="GO" id="GO:0003700">
    <property type="term" value="F:DNA-binding transcription factor activity"/>
    <property type="evidence" value="ECO:0007669"/>
    <property type="project" value="InterPro"/>
</dbReference>
<dbReference type="Pfam" id="PF00392">
    <property type="entry name" value="GntR"/>
    <property type="match status" value="1"/>
</dbReference>
<keyword evidence="1" id="KW-0805">Transcription regulation</keyword>
<keyword evidence="3" id="KW-0804">Transcription</keyword>
<protein>
    <recommendedName>
        <fullName evidence="5">HTH gntR-type domain-containing protein</fullName>
    </recommendedName>
</protein>
<feature type="region of interest" description="Disordered" evidence="4">
    <location>
        <begin position="1"/>
        <end position="32"/>
    </location>
</feature>
<dbReference type="SUPFAM" id="SSF48008">
    <property type="entry name" value="GntR ligand-binding domain-like"/>
    <property type="match status" value="1"/>
</dbReference>
<accession>A0A8J2YBM0</accession>
<dbReference type="AlphaFoldDB" id="A0A8J2YBM0"/>
<dbReference type="SUPFAM" id="SSF46785">
    <property type="entry name" value="Winged helix' DNA-binding domain"/>
    <property type="match status" value="1"/>
</dbReference>
<dbReference type="InterPro" id="IPR000524">
    <property type="entry name" value="Tscrpt_reg_HTH_GntR"/>
</dbReference>
<dbReference type="Pfam" id="PF07729">
    <property type="entry name" value="FCD"/>
    <property type="match status" value="1"/>
</dbReference>
<dbReference type="InterPro" id="IPR008920">
    <property type="entry name" value="TF_FadR/GntR_C"/>
</dbReference>
<proteinExistence type="predicted"/>
<evidence type="ECO:0000256" key="2">
    <source>
        <dbReference type="ARBA" id="ARBA00023125"/>
    </source>
</evidence>
<dbReference type="CDD" id="cd07377">
    <property type="entry name" value="WHTH_GntR"/>
    <property type="match status" value="1"/>
</dbReference>
<evidence type="ECO:0000259" key="5">
    <source>
        <dbReference type="PROSITE" id="PS50949"/>
    </source>
</evidence>
<dbReference type="SMART" id="SM00895">
    <property type="entry name" value="FCD"/>
    <property type="match status" value="1"/>
</dbReference>
<dbReference type="InterPro" id="IPR011711">
    <property type="entry name" value="GntR_C"/>
</dbReference>
<dbReference type="GO" id="GO:0003677">
    <property type="term" value="F:DNA binding"/>
    <property type="evidence" value="ECO:0007669"/>
    <property type="project" value="UniProtKB-KW"/>
</dbReference>
<dbReference type="Proteomes" id="UP000602745">
    <property type="component" value="Unassembled WGS sequence"/>
</dbReference>
<comment type="caution">
    <text evidence="6">The sequence shown here is derived from an EMBL/GenBank/DDBJ whole genome shotgun (WGS) entry which is preliminary data.</text>
</comment>
<gene>
    <name evidence="6" type="ORF">GCM10007276_01910</name>
</gene>
<organism evidence="6 7">
    <name type="scientific">Agaricicola taiwanensis</name>
    <dbReference type="NCBI Taxonomy" id="591372"/>
    <lineage>
        <taxon>Bacteria</taxon>
        <taxon>Pseudomonadati</taxon>
        <taxon>Pseudomonadota</taxon>
        <taxon>Alphaproteobacteria</taxon>
        <taxon>Rhodobacterales</taxon>
        <taxon>Paracoccaceae</taxon>
        <taxon>Agaricicola</taxon>
    </lineage>
</organism>
<dbReference type="EMBL" id="BMCP01000001">
    <property type="protein sequence ID" value="GGE28335.1"/>
    <property type="molecule type" value="Genomic_DNA"/>
</dbReference>
<name>A0A8J2YBM0_9RHOB</name>
<keyword evidence="7" id="KW-1185">Reference proteome</keyword>
<evidence type="ECO:0000313" key="6">
    <source>
        <dbReference type="EMBL" id="GGE28335.1"/>
    </source>
</evidence>
<dbReference type="InterPro" id="IPR036390">
    <property type="entry name" value="WH_DNA-bd_sf"/>
</dbReference>
<dbReference type="SMART" id="SM00345">
    <property type="entry name" value="HTH_GNTR"/>
    <property type="match status" value="1"/>
</dbReference>
<dbReference type="PANTHER" id="PTHR43537:SF45">
    <property type="entry name" value="GNTR FAMILY REGULATORY PROTEIN"/>
    <property type="match status" value="1"/>
</dbReference>
<evidence type="ECO:0000256" key="3">
    <source>
        <dbReference type="ARBA" id="ARBA00023163"/>
    </source>
</evidence>
<dbReference type="InterPro" id="IPR036388">
    <property type="entry name" value="WH-like_DNA-bd_sf"/>
</dbReference>
<evidence type="ECO:0000256" key="4">
    <source>
        <dbReference type="SAM" id="MobiDB-lite"/>
    </source>
</evidence>
<dbReference type="PROSITE" id="PS50949">
    <property type="entry name" value="HTH_GNTR"/>
    <property type="match status" value="1"/>
</dbReference>